<dbReference type="Pfam" id="PF00881">
    <property type="entry name" value="Nitroreductase"/>
    <property type="match status" value="1"/>
</dbReference>
<feature type="region of interest" description="Disordered" evidence="5">
    <location>
        <begin position="202"/>
        <end position="221"/>
    </location>
</feature>
<dbReference type="PANTHER" id="PTHR43425">
    <property type="entry name" value="OXYGEN-INSENSITIVE NADPH NITROREDUCTASE"/>
    <property type="match status" value="1"/>
</dbReference>
<comment type="caution">
    <text evidence="7">The sequence shown here is derived from an EMBL/GenBank/DDBJ whole genome shotgun (WGS) entry which is preliminary data.</text>
</comment>
<dbReference type="EMBL" id="BOVJ01000155">
    <property type="protein sequence ID" value="GIQ65829.1"/>
    <property type="molecule type" value="Genomic_DNA"/>
</dbReference>
<reference evidence="7 8" key="1">
    <citation type="submission" date="2021-04" db="EMBL/GenBank/DDBJ databases">
        <title>Draft genome sequence of Paenibacillus cisolokensis, LC2-13A.</title>
        <authorList>
            <person name="Uke A."/>
            <person name="Chhe C."/>
            <person name="Baramee S."/>
            <person name="Kosugi A."/>
        </authorList>
    </citation>
    <scope>NUCLEOTIDE SEQUENCE [LARGE SCALE GENOMIC DNA]</scope>
    <source>
        <strain evidence="7 8">LC2-13A</strain>
    </source>
</reference>
<dbReference type="InterPro" id="IPR016446">
    <property type="entry name" value="Flavin_OxRdtase_Frp"/>
</dbReference>
<evidence type="ECO:0000259" key="6">
    <source>
        <dbReference type="Pfam" id="PF00881"/>
    </source>
</evidence>
<evidence type="ECO:0000256" key="3">
    <source>
        <dbReference type="ARBA" id="ARBA00022643"/>
    </source>
</evidence>
<evidence type="ECO:0000313" key="7">
    <source>
        <dbReference type="EMBL" id="GIQ65829.1"/>
    </source>
</evidence>
<dbReference type="PANTHER" id="PTHR43425:SF2">
    <property type="entry name" value="OXYGEN-INSENSITIVE NADPH NITROREDUCTASE"/>
    <property type="match status" value="1"/>
</dbReference>
<evidence type="ECO:0000256" key="5">
    <source>
        <dbReference type="SAM" id="MobiDB-lite"/>
    </source>
</evidence>
<evidence type="ECO:0000313" key="8">
    <source>
        <dbReference type="Proteomes" id="UP000680304"/>
    </source>
</evidence>
<proteinExistence type="inferred from homology"/>
<keyword evidence="8" id="KW-1185">Reference proteome</keyword>
<evidence type="ECO:0000256" key="1">
    <source>
        <dbReference type="ARBA" id="ARBA00008366"/>
    </source>
</evidence>
<dbReference type="SUPFAM" id="SSF55469">
    <property type="entry name" value="FMN-dependent nitroreductase-like"/>
    <property type="match status" value="1"/>
</dbReference>
<sequence>MATANETIERLLRHRSVRRFTDEPVGRERLELIIRSAQMASTSSNMQAYSVIAVDDPDKRRQIAEWAGGQRHVEQAPVFLVWCADLYRFGEAVRMHGGSFEPTLEYFIVSTVDAALAAQNAAVAAESLGLGIVYIGGIRNRLSDVAELLQVPPLVYPVSACASAFPRTTPTSVPAFRLRRCCTGRLTTPRGRKRIFAGMTRRTGSMRPGGRAARSKRPGRGTWRRVRAIRPDVMAKCCAGKGSGSRSSI</sequence>
<dbReference type="Proteomes" id="UP000680304">
    <property type="component" value="Unassembled WGS sequence"/>
</dbReference>
<evidence type="ECO:0000256" key="2">
    <source>
        <dbReference type="ARBA" id="ARBA00022630"/>
    </source>
</evidence>
<dbReference type="RefSeq" id="WP_307860660.1">
    <property type="nucleotide sequence ID" value="NZ_BOVJ01000155.1"/>
</dbReference>
<evidence type="ECO:0000256" key="4">
    <source>
        <dbReference type="ARBA" id="ARBA00023002"/>
    </source>
</evidence>
<feature type="domain" description="Nitroreductase" evidence="6">
    <location>
        <begin position="13"/>
        <end position="159"/>
    </location>
</feature>
<dbReference type="InterPro" id="IPR000415">
    <property type="entry name" value="Nitroreductase-like"/>
</dbReference>
<dbReference type="InterPro" id="IPR029479">
    <property type="entry name" value="Nitroreductase"/>
</dbReference>
<keyword evidence="3" id="KW-0288">FMN</keyword>
<dbReference type="Gene3D" id="3.40.109.10">
    <property type="entry name" value="NADH Oxidase"/>
    <property type="match status" value="1"/>
</dbReference>
<comment type="similarity">
    <text evidence="1">Belongs to the flavin oxidoreductase frp family.</text>
</comment>
<organism evidence="7 8">
    <name type="scientific">Paenibacillus cisolokensis</name>
    <dbReference type="NCBI Taxonomy" id="1658519"/>
    <lineage>
        <taxon>Bacteria</taxon>
        <taxon>Bacillati</taxon>
        <taxon>Bacillota</taxon>
        <taxon>Bacilli</taxon>
        <taxon>Bacillales</taxon>
        <taxon>Paenibacillaceae</taxon>
        <taxon>Paenibacillus</taxon>
    </lineage>
</organism>
<keyword evidence="4" id="KW-0560">Oxidoreductase</keyword>
<accession>A0ABQ4NC87</accession>
<name>A0ABQ4NC87_9BACL</name>
<keyword evidence="2" id="KW-0285">Flavoprotein</keyword>
<gene>
    <name evidence="7" type="ORF">PACILC2_43970</name>
</gene>
<protein>
    <recommendedName>
        <fullName evidence="6">Nitroreductase domain-containing protein</fullName>
    </recommendedName>
</protein>